<dbReference type="InterPro" id="IPR027417">
    <property type="entry name" value="P-loop_NTPase"/>
</dbReference>
<evidence type="ECO:0000256" key="5">
    <source>
        <dbReference type="SAM" id="MobiDB-lite"/>
    </source>
</evidence>
<proteinExistence type="predicted"/>
<evidence type="ECO:0000313" key="9">
    <source>
        <dbReference type="Proteomes" id="UP000614216"/>
    </source>
</evidence>
<gene>
    <name evidence="8" type="ORF">JMN32_06195</name>
</gene>
<dbReference type="InterPro" id="IPR041679">
    <property type="entry name" value="DNA2/NAM7-like_C"/>
</dbReference>
<keyword evidence="1" id="KW-0547">Nucleotide-binding</keyword>
<feature type="domain" description="DNA2/NAM7 helicase-like C-terminal" evidence="6">
    <location>
        <begin position="1332"/>
        <end position="1519"/>
    </location>
</feature>
<protein>
    <submittedName>
        <fullName evidence="8">AAA family ATPase</fullName>
    </submittedName>
</protein>
<dbReference type="EMBL" id="JAEUGD010000019">
    <property type="protein sequence ID" value="MBL6445889.1"/>
    <property type="molecule type" value="Genomic_DNA"/>
</dbReference>
<accession>A0A937FTZ7</accession>
<dbReference type="Pfam" id="PF13245">
    <property type="entry name" value="AAA_19"/>
    <property type="match status" value="1"/>
</dbReference>
<name>A0A937FTZ7_9BACT</name>
<evidence type="ECO:0000256" key="2">
    <source>
        <dbReference type="ARBA" id="ARBA00022801"/>
    </source>
</evidence>
<keyword evidence="9" id="KW-1185">Reference proteome</keyword>
<evidence type="ECO:0000259" key="7">
    <source>
        <dbReference type="Pfam" id="PF25794"/>
    </source>
</evidence>
<keyword evidence="2" id="KW-0378">Hydrolase</keyword>
<dbReference type="GO" id="GO:0043139">
    <property type="term" value="F:5'-3' DNA helicase activity"/>
    <property type="evidence" value="ECO:0007669"/>
    <property type="project" value="TreeGrafter"/>
</dbReference>
<sequence>MKKEKQFFIKLQETKQQDVKVLLKKAYRGIWETAIKKYSDSAHFIYELLQNADDTKATWVEFHLKTDGLWFKHNGSVRFSISNPDNEDEDSEMGNLGHINAITSIGNSTKIDEQKIGKFGIGFKAVFAYSMSPHIYDDNFNFKLENYIVPNEIESLNGQRAAGETVFYFPFNHISKSAQDAYTEIEDKLDSLFQPILFLTNLQKITWKSNENDGVYSKHLLKTEQLDNIRAELMEVESVENEISNKELIWLFSTDFSHEQLKSQHRIYVGFFALDQKELKTGYTYEAFCFFPTKEETKLGFVIQAPFLLTDSREGIKAGEQWNLEIIQFAAKLAANSLSILKTIGQRDKSYLLNDSILELIPYKESDFADIGSKAKISFKPFYTEILKKFQNEQLLPGRNGKYYKSTKAYWASDPELAELFSDEQISKLMNNPESGLVFVSKGQKQLSQANKPLENYINLIISDTLDPKKLLRRIDASFIEVQSDEWLLKFYAYLGGRKSLWDDRDKLAQKRPILLNQERKAVTPFNDDLIAPNIFLPSDRPTGYDTIYKPFIENEEALEFFKGLGIGKPDLRAEIFKTIIPQYKDGFNYNDKDKILAHFDSFLSYFDICPASLLNDYVDKLQKIHFIATRKASDPDTIYFCHPKSIYIPSKQLNIYFEHAKEVYILDEDYYLDLIHSPRKNSFYAFLSALFCNSKPRLIHKKVDTTHENKEKFGLTGIEVSHTYVSNQTIKDSILDGLEDAVANINLELSVLIWEYMLFHIYGKSTNSIESIILGTFLYVPKWNQYQRSHKFESTLSSILKNDKWLYDKDGNLKSAREIQREELNEIYYSQDYDISAFLEFLGIESPEDELELSEEQRATYLLGKKLQEEGITEEELAEALSMIKAKKKSASWQENNDTKENSDFIDDAIEDTLDRLKKGIEKKRKTRSENQKEEPKQEEHDSPESMVDQDEYNKPSVDLQKKIDRLKEQTEAQIEDLTRIEKLNEAVSDSEMYSYAWFKALLELEYLNSSESNTHGKEISIQFTKAEKEPGTERTLILKHPNRYIPQSIEDIGDLQIRLYSGEESKTVTVEVVSVKEYTLRAKLKKAADISDIDLPKITRIAIDIKNPVFILEELRKAFNQLGFDNDYNLHKNLSKDLRFIFGPPGTGKTTYIATNEIIPLMQQDENLKVLVLTPTNKSADVLTKRIIEEMEDDETYYHWLLRFGNTSDESLENNMVVIDKTFDIRTKPKNTTITTIARFAYDYFQPETHDERLHLKFLQWDYIIIDEASMVNLASIAYVLYQVPNAKFIIAGDPFQIQPITQIEHWKDMNIYSMINLDRFVQPMTTPHDFKIISLCKQYRSVPTIGNLFSHFTYNGILEHHRTGEEQKTLSIKGLNFRDINIIKFPVTKSESIYKPNTLNKSNYQVYSALFTVEFVQSLAIQVQTNHKDRFRIGIICPYKAQATLIEKLLAQQFEETEKVEILIGTIHGFQGDECDIIISIFNPPYSISNHPSMFLNKQNILNVSISRARDYLFILMPDDRTQGIENLYKVKKIERLVYHLAPDNHSVYESTKIEEIMFASDSYIYDNSFATSHQTVNVYSKPERKYEVRCEEVAVDVQIKQ</sequence>
<organism evidence="8 9">
    <name type="scientific">Fulvivirga marina</name>
    <dbReference type="NCBI Taxonomy" id="2494733"/>
    <lineage>
        <taxon>Bacteria</taxon>
        <taxon>Pseudomonadati</taxon>
        <taxon>Bacteroidota</taxon>
        <taxon>Cytophagia</taxon>
        <taxon>Cytophagales</taxon>
        <taxon>Fulvivirgaceae</taxon>
        <taxon>Fulvivirga</taxon>
    </lineage>
</organism>
<dbReference type="Proteomes" id="UP000614216">
    <property type="component" value="Unassembled WGS sequence"/>
</dbReference>
<dbReference type="InterPro" id="IPR047187">
    <property type="entry name" value="SF1_C_Upf1"/>
</dbReference>
<dbReference type="Pfam" id="PF25794">
    <property type="entry name" value="SACS"/>
    <property type="match status" value="1"/>
</dbReference>
<dbReference type="RefSeq" id="WP_202855435.1">
    <property type="nucleotide sequence ID" value="NZ_JAEUGD010000019.1"/>
</dbReference>
<keyword evidence="3" id="KW-0347">Helicase</keyword>
<evidence type="ECO:0000256" key="1">
    <source>
        <dbReference type="ARBA" id="ARBA00022741"/>
    </source>
</evidence>
<evidence type="ECO:0000256" key="3">
    <source>
        <dbReference type="ARBA" id="ARBA00022806"/>
    </source>
</evidence>
<feature type="region of interest" description="Disordered" evidence="5">
    <location>
        <begin position="923"/>
        <end position="955"/>
    </location>
</feature>
<dbReference type="CDD" id="cd18808">
    <property type="entry name" value="SF1_C_Upf1"/>
    <property type="match status" value="1"/>
</dbReference>
<dbReference type="InterPro" id="IPR058210">
    <property type="entry name" value="SACS/Nov_dom"/>
</dbReference>
<feature type="domain" description="Sacsin/Nov" evidence="7">
    <location>
        <begin position="35"/>
        <end position="135"/>
    </location>
</feature>
<dbReference type="InterPro" id="IPR050534">
    <property type="entry name" value="Coronavir_polyprotein_1ab"/>
</dbReference>
<dbReference type="Pfam" id="PF13087">
    <property type="entry name" value="AAA_12"/>
    <property type="match status" value="1"/>
</dbReference>
<feature type="compositionally biased region" description="Basic and acidic residues" evidence="5">
    <location>
        <begin position="929"/>
        <end position="945"/>
    </location>
</feature>
<dbReference type="SUPFAM" id="SSF52540">
    <property type="entry name" value="P-loop containing nucleoside triphosphate hydrolases"/>
    <property type="match status" value="1"/>
</dbReference>
<dbReference type="GO" id="GO:0005524">
    <property type="term" value="F:ATP binding"/>
    <property type="evidence" value="ECO:0007669"/>
    <property type="project" value="UniProtKB-KW"/>
</dbReference>
<dbReference type="PANTHER" id="PTHR43788">
    <property type="entry name" value="DNA2/NAM7 HELICASE FAMILY MEMBER"/>
    <property type="match status" value="1"/>
</dbReference>
<dbReference type="GO" id="GO:0016787">
    <property type="term" value="F:hydrolase activity"/>
    <property type="evidence" value="ECO:0007669"/>
    <property type="project" value="UniProtKB-KW"/>
</dbReference>
<dbReference type="SUPFAM" id="SSF55874">
    <property type="entry name" value="ATPase domain of HSP90 chaperone/DNA topoisomerase II/histidine kinase"/>
    <property type="match status" value="1"/>
</dbReference>
<reference evidence="8" key="1">
    <citation type="submission" date="2021-01" db="EMBL/GenBank/DDBJ databases">
        <title>Fulvivirga kasyanovii gen. nov., sp nov., a novel member of the phylum Bacteroidetes isolated from seawater in a mussel farm.</title>
        <authorList>
            <person name="Zhao L.-H."/>
            <person name="Wang Z.-J."/>
        </authorList>
    </citation>
    <scope>NUCLEOTIDE SEQUENCE</scope>
    <source>
        <strain evidence="8">29W222</strain>
    </source>
</reference>
<evidence type="ECO:0000256" key="4">
    <source>
        <dbReference type="ARBA" id="ARBA00022840"/>
    </source>
</evidence>
<dbReference type="PANTHER" id="PTHR43788:SF8">
    <property type="entry name" value="DNA-BINDING PROTEIN SMUBP-2"/>
    <property type="match status" value="1"/>
</dbReference>
<comment type="caution">
    <text evidence="8">The sequence shown here is derived from an EMBL/GenBank/DDBJ whole genome shotgun (WGS) entry which is preliminary data.</text>
</comment>
<keyword evidence="4" id="KW-0067">ATP-binding</keyword>
<evidence type="ECO:0000313" key="8">
    <source>
        <dbReference type="EMBL" id="MBL6445889.1"/>
    </source>
</evidence>
<dbReference type="NCBIfam" id="NF047352">
    <property type="entry name" value="P_loop_sacsin"/>
    <property type="match status" value="1"/>
</dbReference>
<dbReference type="Gene3D" id="3.30.565.10">
    <property type="entry name" value="Histidine kinase-like ATPase, C-terminal domain"/>
    <property type="match status" value="1"/>
</dbReference>
<dbReference type="InterPro" id="IPR036890">
    <property type="entry name" value="HATPase_C_sf"/>
</dbReference>
<dbReference type="Gene3D" id="3.40.50.300">
    <property type="entry name" value="P-loop containing nucleotide triphosphate hydrolases"/>
    <property type="match status" value="2"/>
</dbReference>
<evidence type="ECO:0000259" key="6">
    <source>
        <dbReference type="Pfam" id="PF13087"/>
    </source>
</evidence>